<dbReference type="CDD" id="cd06093">
    <property type="entry name" value="PX_domain"/>
    <property type="match status" value="1"/>
</dbReference>
<gene>
    <name evidence="2" type="ORF">TrST_g907</name>
</gene>
<sequence>MDAIICSTALVNASTKLVEKMKEAGAGAAQIELHRRDVAHAETDLKLAKEAAAKAGALVDLDLTNSLTVNVDVKGWEVREADGVTVYLIETAIGKKETWLPVTVKHRYNDFVELHHSLEKQNSFPVEKCLFHSNATTDKRAMNLKVYLLEAVVEHLKHWSKRVKNHAEKTARPILTDSSEMIELWGSSGLLHPPLLQFLGAGELESAAMNGLAENYVKGGF</sequence>
<dbReference type="Proteomes" id="UP001165085">
    <property type="component" value="Unassembled WGS sequence"/>
</dbReference>
<reference evidence="3" key="1">
    <citation type="journal article" date="2023" name="Commun. Biol.">
        <title>Genome analysis of Parmales, the sister group of diatoms, reveals the evolutionary specialization of diatoms from phago-mixotrophs to photoautotrophs.</title>
        <authorList>
            <person name="Ban H."/>
            <person name="Sato S."/>
            <person name="Yoshikawa S."/>
            <person name="Yamada K."/>
            <person name="Nakamura Y."/>
            <person name="Ichinomiya M."/>
            <person name="Sato N."/>
            <person name="Blanc-Mathieu R."/>
            <person name="Endo H."/>
            <person name="Kuwata A."/>
            <person name="Ogata H."/>
        </authorList>
    </citation>
    <scope>NUCLEOTIDE SEQUENCE [LARGE SCALE GENOMIC DNA]</scope>
    <source>
        <strain evidence="3">NIES 3701</strain>
    </source>
</reference>
<comment type="caution">
    <text evidence="2">The sequence shown here is derived from an EMBL/GenBank/DDBJ whole genome shotgun (WGS) entry which is preliminary data.</text>
</comment>
<dbReference type="SUPFAM" id="SSF64268">
    <property type="entry name" value="PX domain"/>
    <property type="match status" value="1"/>
</dbReference>
<dbReference type="AlphaFoldDB" id="A0A9W7BZB9"/>
<dbReference type="InterPro" id="IPR001683">
    <property type="entry name" value="PX_dom"/>
</dbReference>
<dbReference type="Pfam" id="PF00787">
    <property type="entry name" value="PX"/>
    <property type="match status" value="1"/>
</dbReference>
<dbReference type="OrthoDB" id="430293at2759"/>
<protein>
    <recommendedName>
        <fullName evidence="1">PX domain-containing protein</fullName>
    </recommendedName>
</protein>
<feature type="domain" description="PX" evidence="1">
    <location>
        <begin position="103"/>
        <end position="150"/>
    </location>
</feature>
<name>A0A9W7BZB9_9STRA</name>
<organism evidence="2 3">
    <name type="scientific">Triparma strigata</name>
    <dbReference type="NCBI Taxonomy" id="1606541"/>
    <lineage>
        <taxon>Eukaryota</taxon>
        <taxon>Sar</taxon>
        <taxon>Stramenopiles</taxon>
        <taxon>Ochrophyta</taxon>
        <taxon>Bolidophyceae</taxon>
        <taxon>Parmales</taxon>
        <taxon>Triparmaceae</taxon>
        <taxon>Triparma</taxon>
    </lineage>
</organism>
<dbReference type="InterPro" id="IPR036871">
    <property type="entry name" value="PX_dom_sf"/>
</dbReference>
<dbReference type="GO" id="GO:0035091">
    <property type="term" value="F:phosphatidylinositol binding"/>
    <property type="evidence" value="ECO:0007669"/>
    <property type="project" value="InterPro"/>
</dbReference>
<dbReference type="EMBL" id="BRXY01000539">
    <property type="protein sequence ID" value="GMH99111.1"/>
    <property type="molecule type" value="Genomic_DNA"/>
</dbReference>
<evidence type="ECO:0000313" key="2">
    <source>
        <dbReference type="EMBL" id="GMH99111.1"/>
    </source>
</evidence>
<dbReference type="Gene3D" id="3.30.1520.10">
    <property type="entry name" value="Phox-like domain"/>
    <property type="match status" value="1"/>
</dbReference>
<evidence type="ECO:0000259" key="1">
    <source>
        <dbReference type="Pfam" id="PF00787"/>
    </source>
</evidence>
<keyword evidence="3" id="KW-1185">Reference proteome</keyword>
<evidence type="ECO:0000313" key="3">
    <source>
        <dbReference type="Proteomes" id="UP001165085"/>
    </source>
</evidence>
<accession>A0A9W7BZB9</accession>
<proteinExistence type="predicted"/>